<evidence type="ECO:0000256" key="8">
    <source>
        <dbReference type="HAMAP-Rule" id="MF_00440"/>
    </source>
</evidence>
<protein>
    <recommendedName>
        <fullName evidence="8">Transcriptional repressor NrdR</fullName>
    </recommendedName>
</protein>
<evidence type="ECO:0000256" key="6">
    <source>
        <dbReference type="ARBA" id="ARBA00023125"/>
    </source>
</evidence>
<evidence type="ECO:0000256" key="1">
    <source>
        <dbReference type="ARBA" id="ARBA00022491"/>
    </source>
</evidence>
<keyword evidence="1 8" id="KW-0678">Repressor</keyword>
<name>A0A1W1WLP0_SULTA</name>
<keyword evidence="6 8" id="KW-0238">DNA-binding</keyword>
<keyword evidence="3 8" id="KW-0862">Zinc</keyword>
<evidence type="ECO:0000256" key="5">
    <source>
        <dbReference type="ARBA" id="ARBA00023015"/>
    </source>
</evidence>
<feature type="zinc finger region" evidence="8">
    <location>
        <begin position="3"/>
        <end position="34"/>
    </location>
</feature>
<dbReference type="RefSeq" id="WP_020374805.1">
    <property type="nucleotide sequence ID" value="NZ_FWWY01000001.1"/>
</dbReference>
<keyword evidence="11" id="KW-1185">Reference proteome</keyword>
<keyword evidence="8" id="KW-0863">Zinc-finger</keyword>
<dbReference type="PANTHER" id="PTHR30455:SF2">
    <property type="entry name" value="TRANSCRIPTIONAL REPRESSOR NRDR"/>
    <property type="match status" value="1"/>
</dbReference>
<comment type="function">
    <text evidence="8">Negatively regulates transcription of bacterial ribonucleotide reductase nrd genes and operons by binding to NrdR-boxes.</text>
</comment>
<keyword evidence="4 8" id="KW-0067">ATP-binding</keyword>
<evidence type="ECO:0000256" key="3">
    <source>
        <dbReference type="ARBA" id="ARBA00022833"/>
    </source>
</evidence>
<comment type="cofactor">
    <cofactor evidence="8">
        <name>Zn(2+)</name>
        <dbReference type="ChEBI" id="CHEBI:29105"/>
    </cofactor>
    <text evidence="8">Binds 1 zinc ion.</text>
</comment>
<sequence>MRCPICNYHDSKVLDSRPAREGREIRRRRECLQCHQRFTSYERVEEIPIWVIKKDGRRESFDRTKILRGLLTACEKRPVGLSELEMIADAVEREIRDHHFGEVSSRWIGELVMNQLKDVDQVAYVRFASVYRQFTDIEGFRQELEKLLHPQVHQEG</sequence>
<dbReference type="GO" id="GO:0005524">
    <property type="term" value="F:ATP binding"/>
    <property type="evidence" value="ECO:0007669"/>
    <property type="project" value="UniProtKB-UniRule"/>
</dbReference>
<evidence type="ECO:0000313" key="11">
    <source>
        <dbReference type="Proteomes" id="UP000192660"/>
    </source>
</evidence>
<keyword evidence="2 8" id="KW-0547">Nucleotide-binding</keyword>
<dbReference type="GO" id="GO:0003677">
    <property type="term" value="F:DNA binding"/>
    <property type="evidence" value="ECO:0007669"/>
    <property type="project" value="UniProtKB-KW"/>
</dbReference>
<dbReference type="InterPro" id="IPR003796">
    <property type="entry name" value="RNR_NrdR-like"/>
</dbReference>
<feature type="domain" description="ATP-cone" evidence="9">
    <location>
        <begin position="49"/>
        <end position="139"/>
    </location>
</feature>
<dbReference type="Pfam" id="PF22811">
    <property type="entry name" value="Zn_ribbon_NrdR"/>
    <property type="match status" value="1"/>
</dbReference>
<evidence type="ECO:0000256" key="7">
    <source>
        <dbReference type="ARBA" id="ARBA00023163"/>
    </source>
</evidence>
<dbReference type="AlphaFoldDB" id="A0A1W1WLP0"/>
<dbReference type="GO" id="GO:0045892">
    <property type="term" value="P:negative regulation of DNA-templated transcription"/>
    <property type="evidence" value="ECO:0007669"/>
    <property type="project" value="UniProtKB-UniRule"/>
</dbReference>
<comment type="similarity">
    <text evidence="8">Belongs to the NrdR family.</text>
</comment>
<dbReference type="HAMAP" id="MF_00440">
    <property type="entry name" value="NrdR"/>
    <property type="match status" value="1"/>
</dbReference>
<evidence type="ECO:0000313" key="10">
    <source>
        <dbReference type="EMBL" id="SMC07221.1"/>
    </source>
</evidence>
<dbReference type="PROSITE" id="PS51161">
    <property type="entry name" value="ATP_CONE"/>
    <property type="match status" value="1"/>
</dbReference>
<dbReference type="PANTHER" id="PTHR30455">
    <property type="entry name" value="TRANSCRIPTIONAL REPRESSOR NRDR"/>
    <property type="match status" value="1"/>
</dbReference>
<accession>A0A1W1WLP0</accession>
<reference evidence="11" key="1">
    <citation type="submission" date="2017-04" db="EMBL/GenBank/DDBJ databases">
        <authorList>
            <person name="Varghese N."/>
            <person name="Submissions S."/>
        </authorList>
    </citation>
    <scope>NUCLEOTIDE SEQUENCE [LARGE SCALE GENOMIC DNA]</scope>
    <source>
        <strain evidence="11">DSM 9293</strain>
    </source>
</reference>
<gene>
    <name evidence="8" type="primary">nrdR</name>
    <name evidence="10" type="ORF">SAMN00768000_3271</name>
</gene>
<dbReference type="Proteomes" id="UP000192660">
    <property type="component" value="Unassembled WGS sequence"/>
</dbReference>
<evidence type="ECO:0000256" key="4">
    <source>
        <dbReference type="ARBA" id="ARBA00022840"/>
    </source>
</evidence>
<evidence type="ECO:0000259" key="9">
    <source>
        <dbReference type="PROSITE" id="PS51161"/>
    </source>
</evidence>
<dbReference type="Pfam" id="PF03477">
    <property type="entry name" value="ATP-cone"/>
    <property type="match status" value="1"/>
</dbReference>
<organism evidence="10 11">
    <name type="scientific">Sulfobacillus thermosulfidooxidans (strain DSM 9293 / VKM B-1269 / AT-1)</name>
    <dbReference type="NCBI Taxonomy" id="929705"/>
    <lineage>
        <taxon>Bacteria</taxon>
        <taxon>Bacillati</taxon>
        <taxon>Bacillota</taxon>
        <taxon>Clostridia</taxon>
        <taxon>Eubacteriales</taxon>
        <taxon>Clostridiales Family XVII. Incertae Sedis</taxon>
        <taxon>Sulfobacillus</taxon>
    </lineage>
</organism>
<dbReference type="NCBIfam" id="TIGR00244">
    <property type="entry name" value="transcriptional regulator NrdR"/>
    <property type="match status" value="1"/>
</dbReference>
<keyword evidence="5 8" id="KW-0805">Transcription regulation</keyword>
<dbReference type="STRING" id="28034.BFX07_06700"/>
<dbReference type="InterPro" id="IPR005144">
    <property type="entry name" value="ATP-cone_dom"/>
</dbReference>
<keyword evidence="8" id="KW-0479">Metal-binding</keyword>
<keyword evidence="7 8" id="KW-0804">Transcription</keyword>
<evidence type="ECO:0000256" key="2">
    <source>
        <dbReference type="ARBA" id="ARBA00022741"/>
    </source>
</evidence>
<dbReference type="GO" id="GO:0008270">
    <property type="term" value="F:zinc ion binding"/>
    <property type="evidence" value="ECO:0007669"/>
    <property type="project" value="UniProtKB-UniRule"/>
</dbReference>
<dbReference type="EMBL" id="FWWY01000001">
    <property type="protein sequence ID" value="SMC07221.1"/>
    <property type="molecule type" value="Genomic_DNA"/>
</dbReference>
<dbReference type="OrthoDB" id="9807461at2"/>
<proteinExistence type="inferred from homology"/>
<dbReference type="InterPro" id="IPR055173">
    <property type="entry name" value="NrdR-like_N"/>
</dbReference>